<proteinExistence type="predicted"/>
<dbReference type="EMBL" id="LSTO01000001">
    <property type="protein sequence ID" value="OWW19279.1"/>
    <property type="molecule type" value="Genomic_DNA"/>
</dbReference>
<sequence length="154" mass="16739">MFILEMTLKHAAAGLGMRHARANSGKGKLPGFQKTYSAAILCESGCSERGSGMRDLLLCQKGMTNRHHSGGGYQAVRRVTTRRTQGATTATVGNAIGHVVAQLLSHCAINPAWMPRDMARTKAETMLTMMAESKALKRIGAKRDGIRMSFSWMN</sequence>
<reference evidence="1 2" key="1">
    <citation type="submission" date="2016-02" db="EMBL/GenBank/DDBJ databases">
        <authorList>
            <person name="Wen L."/>
            <person name="He K."/>
            <person name="Yang H."/>
        </authorList>
    </citation>
    <scope>NUCLEOTIDE SEQUENCE [LARGE SCALE GENOMIC DNA]</scope>
    <source>
        <strain evidence="1 2">TSA40</strain>
    </source>
</reference>
<dbReference type="AlphaFoldDB" id="A0A254T9F4"/>
<evidence type="ECO:0000313" key="2">
    <source>
        <dbReference type="Proteomes" id="UP000197535"/>
    </source>
</evidence>
<organism evidence="1 2">
    <name type="scientific">Noviherbaspirillum denitrificans</name>
    <dbReference type="NCBI Taxonomy" id="1968433"/>
    <lineage>
        <taxon>Bacteria</taxon>
        <taxon>Pseudomonadati</taxon>
        <taxon>Pseudomonadota</taxon>
        <taxon>Betaproteobacteria</taxon>
        <taxon>Burkholderiales</taxon>
        <taxon>Oxalobacteraceae</taxon>
        <taxon>Noviherbaspirillum</taxon>
    </lineage>
</organism>
<evidence type="ECO:0000313" key="1">
    <source>
        <dbReference type="EMBL" id="OWW19279.1"/>
    </source>
</evidence>
<dbReference type="Proteomes" id="UP000197535">
    <property type="component" value="Unassembled WGS sequence"/>
</dbReference>
<accession>A0A254T9F4</accession>
<gene>
    <name evidence="1" type="ORF">AYR66_06965</name>
</gene>
<keyword evidence="2" id="KW-1185">Reference proteome</keyword>
<comment type="caution">
    <text evidence="1">The sequence shown here is derived from an EMBL/GenBank/DDBJ whole genome shotgun (WGS) entry which is preliminary data.</text>
</comment>
<name>A0A254T9F4_9BURK</name>
<protein>
    <submittedName>
        <fullName evidence="1">Uncharacterized protein</fullName>
    </submittedName>
</protein>